<name>A0A5B8VGV2_9BACT</name>
<keyword evidence="5" id="KW-0560">Oxidoreductase</keyword>
<protein>
    <submittedName>
        <fullName evidence="9">Cytochrome C peroxidase</fullName>
    </submittedName>
</protein>
<dbReference type="GO" id="GO:0004130">
    <property type="term" value="F:cytochrome-c peroxidase activity"/>
    <property type="evidence" value="ECO:0007669"/>
    <property type="project" value="TreeGrafter"/>
</dbReference>
<dbReference type="InterPro" id="IPR051395">
    <property type="entry name" value="Cytochrome_c_Peroxidase/MauG"/>
</dbReference>
<dbReference type="EMBL" id="CP042434">
    <property type="protein sequence ID" value="QEC70837.1"/>
    <property type="molecule type" value="Genomic_DNA"/>
</dbReference>
<keyword evidence="4" id="KW-0732">Signal</keyword>
<dbReference type="PROSITE" id="PS51007">
    <property type="entry name" value="CYTC"/>
    <property type="match status" value="2"/>
</dbReference>
<evidence type="ECO:0000256" key="7">
    <source>
        <dbReference type="PROSITE-ProRule" id="PRU00433"/>
    </source>
</evidence>
<evidence type="ECO:0000313" key="9">
    <source>
        <dbReference type="EMBL" id="QEC70837.1"/>
    </source>
</evidence>
<dbReference type="KEGG" id="agi:FSB73_03245"/>
<evidence type="ECO:0000256" key="3">
    <source>
        <dbReference type="ARBA" id="ARBA00022723"/>
    </source>
</evidence>
<dbReference type="SUPFAM" id="SSF46626">
    <property type="entry name" value="Cytochrome c"/>
    <property type="match status" value="2"/>
</dbReference>
<keyword evidence="6 7" id="KW-0408">Iron</keyword>
<evidence type="ECO:0000256" key="5">
    <source>
        <dbReference type="ARBA" id="ARBA00023002"/>
    </source>
</evidence>
<evidence type="ECO:0000256" key="6">
    <source>
        <dbReference type="ARBA" id="ARBA00023004"/>
    </source>
</evidence>
<dbReference type="InterPro" id="IPR009056">
    <property type="entry name" value="Cyt_c-like_dom"/>
</dbReference>
<evidence type="ECO:0000313" key="10">
    <source>
        <dbReference type="Proteomes" id="UP000321291"/>
    </source>
</evidence>
<dbReference type="InterPro" id="IPR004852">
    <property type="entry name" value="Di-haem_cyt_c_peroxidsae"/>
</dbReference>
<dbReference type="Gene3D" id="1.10.760.10">
    <property type="entry name" value="Cytochrome c-like domain"/>
    <property type="match status" value="2"/>
</dbReference>
<evidence type="ECO:0000259" key="8">
    <source>
        <dbReference type="PROSITE" id="PS51007"/>
    </source>
</evidence>
<feature type="domain" description="Cytochrome c" evidence="8">
    <location>
        <begin position="312"/>
        <end position="453"/>
    </location>
</feature>
<gene>
    <name evidence="9" type="ORF">FSB73_03245</name>
</gene>
<organism evidence="9 10">
    <name type="scientific">Arachidicoccus ginsenosidivorans</name>
    <dbReference type="NCBI Taxonomy" id="496057"/>
    <lineage>
        <taxon>Bacteria</taxon>
        <taxon>Pseudomonadati</taxon>
        <taxon>Bacteroidota</taxon>
        <taxon>Chitinophagia</taxon>
        <taxon>Chitinophagales</taxon>
        <taxon>Chitinophagaceae</taxon>
        <taxon>Arachidicoccus</taxon>
    </lineage>
</organism>
<comment type="subcellular location">
    <subcellularLocation>
        <location evidence="1">Cell envelope</location>
    </subcellularLocation>
</comment>
<evidence type="ECO:0000256" key="4">
    <source>
        <dbReference type="ARBA" id="ARBA00022729"/>
    </source>
</evidence>
<reference evidence="9 10" key="1">
    <citation type="journal article" date="2017" name="Int. J. Syst. Evol. Microbiol.">
        <title>Arachidicoccus ginsenosidivorans sp. nov., with ginsenoside-converting activity isolated from ginseng cultivating soil.</title>
        <authorList>
            <person name="Siddiqi M.Z."/>
            <person name="Aslam Z."/>
            <person name="Im W.T."/>
        </authorList>
    </citation>
    <scope>NUCLEOTIDE SEQUENCE [LARGE SCALE GENOMIC DNA]</scope>
    <source>
        <strain evidence="9 10">Gsoil 809</strain>
    </source>
</reference>
<evidence type="ECO:0000256" key="2">
    <source>
        <dbReference type="ARBA" id="ARBA00022617"/>
    </source>
</evidence>
<dbReference type="InterPro" id="IPR036909">
    <property type="entry name" value="Cyt_c-like_dom_sf"/>
</dbReference>
<dbReference type="GO" id="GO:0046872">
    <property type="term" value="F:metal ion binding"/>
    <property type="evidence" value="ECO:0007669"/>
    <property type="project" value="UniProtKB-KW"/>
</dbReference>
<feature type="domain" description="Cytochrome c" evidence="8">
    <location>
        <begin position="472"/>
        <end position="612"/>
    </location>
</feature>
<dbReference type="Gene3D" id="1.20.1420.20">
    <property type="entry name" value="M75 peptidase, HXXE motif"/>
    <property type="match status" value="1"/>
</dbReference>
<dbReference type="Proteomes" id="UP000321291">
    <property type="component" value="Chromosome"/>
</dbReference>
<keyword evidence="2 7" id="KW-0349">Heme</keyword>
<evidence type="ECO:0000256" key="1">
    <source>
        <dbReference type="ARBA" id="ARBA00004196"/>
    </source>
</evidence>
<dbReference type="AlphaFoldDB" id="A0A5B8VGV2"/>
<keyword evidence="9" id="KW-0575">Peroxidase</keyword>
<proteinExistence type="predicted"/>
<keyword evidence="10" id="KW-1185">Reference proteome</keyword>
<dbReference type="Pfam" id="PF03150">
    <property type="entry name" value="CCP_MauG"/>
    <property type="match status" value="1"/>
</dbReference>
<dbReference type="GO" id="GO:0009055">
    <property type="term" value="F:electron transfer activity"/>
    <property type="evidence" value="ECO:0007669"/>
    <property type="project" value="InterPro"/>
</dbReference>
<keyword evidence="3 7" id="KW-0479">Metal-binding</keyword>
<dbReference type="GO" id="GO:0020037">
    <property type="term" value="F:heme binding"/>
    <property type="evidence" value="ECO:0007669"/>
    <property type="project" value="InterPro"/>
</dbReference>
<dbReference type="PANTHER" id="PTHR30600">
    <property type="entry name" value="CYTOCHROME C PEROXIDASE-RELATED"/>
    <property type="match status" value="1"/>
</dbReference>
<dbReference type="OrthoDB" id="9805202at2"/>
<dbReference type="GO" id="GO:0030313">
    <property type="term" value="C:cell envelope"/>
    <property type="evidence" value="ECO:0007669"/>
    <property type="project" value="UniProtKB-SubCell"/>
</dbReference>
<sequence>MYRKTGIVIFFLFGLFIVSFTSIESSKTAGLNTRSKKIHRQVLQQIHDFHDYIQDSLLVAVRNKQLDQQQIEHAFIQSRLLYKKFEWAATYFTFDLAKRLNGPPLEEIENADLLDPVLARGQDPMGLQVIEALIYPNILAKNQNSLIRAVGYLITNTNYLIDYYADHDFVDWRILDAAKLEVFRIMTLGITGFDAALSLNSIQEAAVSLESLEKALGYYTNRKKQPGLLPSIQAATNYLNGHTDFNSFDRAAFITKYANTITSSIAQLEKNLPGPKITYNRLLNQDVNTLFDPGAFNVNAFTPGAKFDITPAKVALGKKLFYDKQLSGTRTRSCATCHQLDLDYTDGLQTPVDILDSTSRLTRNAPTLINAALQSNYFYDMRALTLEDQVRDVISNKHEMDGSIEAAISYIKNNPTYRTLFHQAFPSTNDHWEATITADQLTNALASYVRSLVRLNSRFDDYMRGQKNALTRQEVKGFNLFMGKARCATCHFMPLFNGITPPKYIQSESEIIGVPKTLTDSLLDPDLGYYAIIGVNAYKHAFKIPTIRNISKTAPYMHNGVYTTLEQVMEFYNNAGAVGLGIDLPNQTLPTDSLGLTAEQQNDIIAFMKSLDSKQEK</sequence>
<accession>A0A5B8VGV2</accession>
<dbReference type="PANTHER" id="PTHR30600:SF10">
    <property type="entry name" value="BLL6722 PROTEIN"/>
    <property type="match status" value="1"/>
</dbReference>
<dbReference type="InterPro" id="IPR038352">
    <property type="entry name" value="Imelysin_sf"/>
</dbReference>